<name>A0A2G1W639_9BACT</name>
<sequence>MTQAEHRTIQNNVRIGTYLFYDVQTANGETCNLRSFRVGYHRVDQDTNGDGVIDEEDEIKWIRNP</sequence>
<reference evidence="1 2" key="1">
    <citation type="submission" date="2017-06" db="EMBL/GenBank/DDBJ databases">
        <title>Description of Rhodopirellula bahusiensis sp. nov.</title>
        <authorList>
            <person name="Kizina J."/>
            <person name="Harder J."/>
        </authorList>
    </citation>
    <scope>NUCLEOTIDE SEQUENCE [LARGE SCALE GENOMIC DNA]</scope>
    <source>
        <strain evidence="1 2">SWK21</strain>
    </source>
</reference>
<accession>A0A2G1W639</accession>
<comment type="caution">
    <text evidence="1">The sequence shown here is derived from an EMBL/GenBank/DDBJ whole genome shotgun (WGS) entry which is preliminary data.</text>
</comment>
<evidence type="ECO:0008006" key="3">
    <source>
        <dbReference type="Google" id="ProtNLM"/>
    </source>
</evidence>
<evidence type="ECO:0000313" key="2">
    <source>
        <dbReference type="Proteomes" id="UP000225740"/>
    </source>
</evidence>
<dbReference type="AlphaFoldDB" id="A0A2G1W639"/>
<evidence type="ECO:0000313" key="1">
    <source>
        <dbReference type="EMBL" id="PHQ34513.1"/>
    </source>
</evidence>
<dbReference type="EMBL" id="NIZW01000011">
    <property type="protein sequence ID" value="PHQ34513.1"/>
    <property type="molecule type" value="Genomic_DNA"/>
</dbReference>
<protein>
    <recommendedName>
        <fullName evidence="3">EF-hand domain-containing protein</fullName>
    </recommendedName>
</protein>
<dbReference type="Proteomes" id="UP000225740">
    <property type="component" value="Unassembled WGS sequence"/>
</dbReference>
<proteinExistence type="predicted"/>
<gene>
    <name evidence="1" type="ORF">CEE69_15645</name>
</gene>
<organism evidence="1 2">
    <name type="scientific">Rhodopirellula bahusiensis</name>
    <dbReference type="NCBI Taxonomy" id="2014065"/>
    <lineage>
        <taxon>Bacteria</taxon>
        <taxon>Pseudomonadati</taxon>
        <taxon>Planctomycetota</taxon>
        <taxon>Planctomycetia</taxon>
        <taxon>Pirellulales</taxon>
        <taxon>Pirellulaceae</taxon>
        <taxon>Rhodopirellula</taxon>
    </lineage>
</organism>
<keyword evidence="2" id="KW-1185">Reference proteome</keyword>